<dbReference type="OrthoDB" id="5957871at2759"/>
<keyword evidence="6 10" id="KW-0297">G-protein coupled receptor</keyword>
<feature type="non-terminal residue" evidence="15">
    <location>
        <position position="621"/>
    </location>
</feature>
<keyword evidence="14" id="KW-1185">Reference proteome</keyword>
<dbReference type="SUPFAM" id="SSF81321">
    <property type="entry name" value="Family A G protein-coupled receptor-like"/>
    <property type="match status" value="1"/>
</dbReference>
<dbReference type="PANTHER" id="PTHR24248:SF185">
    <property type="entry name" value="DOPAMINE RECEPTOR 2"/>
    <property type="match status" value="1"/>
</dbReference>
<protein>
    <submittedName>
        <fullName evidence="15">Dopamine receptor 2-like</fullName>
    </submittedName>
</protein>
<dbReference type="GO" id="GO:0004930">
    <property type="term" value="F:G protein-coupled receptor activity"/>
    <property type="evidence" value="ECO:0007669"/>
    <property type="project" value="UniProtKB-KW"/>
</dbReference>
<gene>
    <name evidence="15" type="primary">LOC113799777</name>
</gene>
<feature type="transmembrane region" description="Helical" evidence="12">
    <location>
        <begin position="97"/>
        <end position="119"/>
    </location>
</feature>
<dbReference type="Proteomes" id="UP000515146">
    <property type="component" value="Unplaced"/>
</dbReference>
<feature type="transmembrane region" description="Helical" evidence="12">
    <location>
        <begin position="55"/>
        <end position="76"/>
    </location>
</feature>
<dbReference type="InParanoid" id="A0A6P6YM38"/>
<feature type="region of interest" description="Disordered" evidence="11">
    <location>
        <begin position="357"/>
        <end position="376"/>
    </location>
</feature>
<keyword evidence="4 10" id="KW-0812">Transmembrane</keyword>
<feature type="region of interest" description="Disordered" evidence="11">
    <location>
        <begin position="560"/>
        <end position="621"/>
    </location>
</feature>
<evidence type="ECO:0000256" key="11">
    <source>
        <dbReference type="SAM" id="MobiDB-lite"/>
    </source>
</evidence>
<dbReference type="InterPro" id="IPR017452">
    <property type="entry name" value="GPCR_Rhodpsn_7TM"/>
</dbReference>
<organism evidence="14 15">
    <name type="scientific">Dermatophagoides pteronyssinus</name>
    <name type="common">European house dust mite</name>
    <dbReference type="NCBI Taxonomy" id="6956"/>
    <lineage>
        <taxon>Eukaryota</taxon>
        <taxon>Metazoa</taxon>
        <taxon>Ecdysozoa</taxon>
        <taxon>Arthropoda</taxon>
        <taxon>Chelicerata</taxon>
        <taxon>Arachnida</taxon>
        <taxon>Acari</taxon>
        <taxon>Acariformes</taxon>
        <taxon>Sarcoptiformes</taxon>
        <taxon>Astigmata</taxon>
        <taxon>Psoroptidia</taxon>
        <taxon>Analgoidea</taxon>
        <taxon>Pyroglyphidae</taxon>
        <taxon>Dermatophagoidinae</taxon>
        <taxon>Dermatophagoides</taxon>
    </lineage>
</organism>
<feature type="compositionally biased region" description="Basic residues" evidence="11">
    <location>
        <begin position="357"/>
        <end position="366"/>
    </location>
</feature>
<evidence type="ECO:0000256" key="6">
    <source>
        <dbReference type="ARBA" id="ARBA00023040"/>
    </source>
</evidence>
<evidence type="ECO:0000256" key="2">
    <source>
        <dbReference type="ARBA" id="ARBA00010663"/>
    </source>
</evidence>
<feature type="compositionally biased region" description="Low complexity" evidence="11">
    <location>
        <begin position="579"/>
        <end position="588"/>
    </location>
</feature>
<evidence type="ECO:0000256" key="8">
    <source>
        <dbReference type="ARBA" id="ARBA00023170"/>
    </source>
</evidence>
<feature type="transmembrane region" description="Helical" evidence="12">
    <location>
        <begin position="401"/>
        <end position="425"/>
    </location>
</feature>
<evidence type="ECO:0000256" key="10">
    <source>
        <dbReference type="RuleBase" id="RU000688"/>
    </source>
</evidence>
<dbReference type="GO" id="GO:0005886">
    <property type="term" value="C:plasma membrane"/>
    <property type="evidence" value="ECO:0007669"/>
    <property type="project" value="UniProtKB-SubCell"/>
</dbReference>
<dbReference type="PROSITE" id="PS00237">
    <property type="entry name" value="G_PROTEIN_RECEP_F1_1"/>
    <property type="match status" value="1"/>
</dbReference>
<evidence type="ECO:0000256" key="3">
    <source>
        <dbReference type="ARBA" id="ARBA00022475"/>
    </source>
</evidence>
<feature type="transmembrane region" description="Helical" evidence="12">
    <location>
        <begin position="437"/>
        <end position="459"/>
    </location>
</feature>
<feature type="transmembrane region" description="Helical" evidence="12">
    <location>
        <begin position="12"/>
        <end position="35"/>
    </location>
</feature>
<keyword evidence="9 10" id="KW-0807">Transducer</keyword>
<dbReference type="PANTHER" id="PTHR24248">
    <property type="entry name" value="ADRENERGIC RECEPTOR-RELATED G-PROTEIN COUPLED RECEPTOR"/>
    <property type="match status" value="1"/>
</dbReference>
<dbReference type="OMA" id="PIGYRDK"/>
<dbReference type="Gene3D" id="1.20.1070.10">
    <property type="entry name" value="Rhodopsin 7-helix transmembrane proteins"/>
    <property type="match status" value="2"/>
</dbReference>
<evidence type="ECO:0000256" key="9">
    <source>
        <dbReference type="ARBA" id="ARBA00023224"/>
    </source>
</evidence>
<dbReference type="SMART" id="SM01381">
    <property type="entry name" value="7TM_GPCR_Srsx"/>
    <property type="match status" value="1"/>
</dbReference>
<evidence type="ECO:0000256" key="1">
    <source>
        <dbReference type="ARBA" id="ARBA00004651"/>
    </source>
</evidence>
<keyword evidence="3" id="KW-1003">Cell membrane</keyword>
<name>A0A6P6YM38_DERPT</name>
<evidence type="ECO:0000259" key="13">
    <source>
        <dbReference type="PROSITE" id="PS50262"/>
    </source>
</evidence>
<dbReference type="RefSeq" id="XP_027206272.1">
    <property type="nucleotide sequence ID" value="XM_027350471.1"/>
</dbReference>
<evidence type="ECO:0000256" key="7">
    <source>
        <dbReference type="ARBA" id="ARBA00023136"/>
    </source>
</evidence>
<dbReference type="PROSITE" id="PS50262">
    <property type="entry name" value="G_PROTEIN_RECEP_F1_2"/>
    <property type="match status" value="1"/>
</dbReference>
<feature type="transmembrane region" description="Helical" evidence="12">
    <location>
        <begin position="139"/>
        <end position="163"/>
    </location>
</feature>
<dbReference type="KEGG" id="dpte:113799777"/>
<dbReference type="InterPro" id="IPR000276">
    <property type="entry name" value="GPCR_Rhodpsn"/>
</dbReference>
<evidence type="ECO:0000256" key="12">
    <source>
        <dbReference type="SAM" id="Phobius"/>
    </source>
</evidence>
<sequence>MLSICKERYLRTVTNYFVASLAFADCLVGSIVMPFSVVHEVMNKWWIFGQDWCDLWHSFDVLASSASILNLCVISLDRYWAITDPITYPSRMTPRKAFIFILSLWLCSALISFPAIVWWRAVAKQPIEPYRCNFTDDVGYLVFSSIISFYGPLTIMVFTYYRIYVVACEQNRSLKSGVKQIEMSCIGFGGGGGGHFNEQQIHSMNKNAKNSSQTSSNNDINSQNQQQQNLNNADYRQNFQLRIHRGGGAAAAAAAAAATAAAVSASASLAAQKKQRKKFSGQNKHCDINLMKLIMIRDQKLNTNNNNDDESYNDVNRISNDNNNSMMSLDNNDNDSMIMKKTLPEIFSNKKKLKKHNNIHQQHGHRNSNNDDPTTTVAVKSNLSVGRRLTKLAKERKAAKTLGIVMGVFILCWLPFFVTNILMGICPNICIMKPDLVFSIVTWLGWLNSAMNPIIYACWSKDFRRAFRKLLCSCFLMNYNNNNNNATLSYNRNRIYKAHHHHHHNNHNHFNYYQSNQNTTVDDNNRLNNNNFHINKSTTRLNNRKDFFGEHDNVLNKIILNNNNSDNDKRIIKKRRKSSSSPQSSISSEPPPTASLSVKSTFKNKDDDDTNIVQSINQQQQ</sequence>
<dbReference type="PRINTS" id="PR00237">
    <property type="entry name" value="GPCRRHODOPSN"/>
</dbReference>
<dbReference type="GO" id="GO:0071880">
    <property type="term" value="P:adenylate cyclase-activating adrenergic receptor signaling pathway"/>
    <property type="evidence" value="ECO:0007669"/>
    <property type="project" value="TreeGrafter"/>
</dbReference>
<dbReference type="GO" id="GO:0043410">
    <property type="term" value="P:positive regulation of MAPK cascade"/>
    <property type="evidence" value="ECO:0007669"/>
    <property type="project" value="TreeGrafter"/>
</dbReference>
<comment type="similarity">
    <text evidence="2 10">Belongs to the G-protein coupled receptor 1 family.</text>
</comment>
<comment type="subcellular location">
    <subcellularLocation>
        <location evidence="1">Cell membrane</location>
        <topology evidence="1">Multi-pass membrane protein</topology>
    </subcellularLocation>
</comment>
<evidence type="ECO:0000256" key="5">
    <source>
        <dbReference type="ARBA" id="ARBA00022989"/>
    </source>
</evidence>
<feature type="region of interest" description="Disordered" evidence="11">
    <location>
        <begin position="304"/>
        <end position="325"/>
    </location>
</feature>
<evidence type="ECO:0000313" key="14">
    <source>
        <dbReference type="Proteomes" id="UP000515146"/>
    </source>
</evidence>
<proteinExistence type="inferred from homology"/>
<evidence type="ECO:0000313" key="15">
    <source>
        <dbReference type="RefSeq" id="XP_027206272.1"/>
    </source>
</evidence>
<dbReference type="Pfam" id="PF00001">
    <property type="entry name" value="7tm_1"/>
    <property type="match status" value="1"/>
</dbReference>
<keyword evidence="7 12" id="KW-0472">Membrane</keyword>
<reference evidence="15" key="1">
    <citation type="submission" date="2025-08" db="UniProtKB">
        <authorList>
            <consortium name="RefSeq"/>
        </authorList>
    </citation>
    <scope>IDENTIFICATION</scope>
    <source>
        <strain evidence="15">Airmid</strain>
    </source>
</reference>
<dbReference type="AlphaFoldDB" id="A0A6P6YM38"/>
<feature type="domain" description="G-protein coupled receptors family 1 profile" evidence="13">
    <location>
        <begin position="1"/>
        <end position="456"/>
    </location>
</feature>
<accession>A0A6P6YM38</accession>
<feature type="compositionally biased region" description="Low complexity" evidence="11">
    <location>
        <begin position="313"/>
        <end position="325"/>
    </location>
</feature>
<keyword evidence="5 12" id="KW-1133">Transmembrane helix</keyword>
<evidence type="ECO:0000256" key="4">
    <source>
        <dbReference type="ARBA" id="ARBA00022692"/>
    </source>
</evidence>
<feature type="compositionally biased region" description="Polar residues" evidence="11">
    <location>
        <begin position="611"/>
        <end position="621"/>
    </location>
</feature>
<keyword evidence="8 10" id="KW-0675">Receptor</keyword>
<dbReference type="FunCoup" id="A0A6P6YM38">
    <property type="interactions" value="105"/>
</dbReference>